<feature type="compositionally biased region" description="Polar residues" evidence="1">
    <location>
        <begin position="395"/>
        <end position="405"/>
    </location>
</feature>
<dbReference type="AlphaFoldDB" id="I2FMR9"/>
<feature type="region of interest" description="Disordered" evidence="1">
    <location>
        <begin position="243"/>
        <end position="329"/>
    </location>
</feature>
<keyword evidence="2" id="KW-0812">Transmembrane</keyword>
<sequence>MWPDSSPAWRKRQPNTKPRLGINHNPPIDPSTSSSTPASKATDPFFPIVDPLIFVERQVEDEEGLAGEDETAPAVTYNNGLWTPPASMSIATPTPPGFTATILLAPTSASEDLEMSKELPTSSLLSSRPSATLTSQHTSSHDSSSELSSTSSSTSSTSIPSALPNKTGHGSNGGFKLIYLTPIFAFVGLLLIFSIGGRIWGIHHASRLEASKRARYDARASRQAKKREMQAITTMWGYDRTPVLPDELEPGQHDLHYSDPSKPKRQKGSKLGDEGDSSFGSDSESGVGSRDKENERYPGTFKILSLALLGEGSKPEPPQTRGEGGRKYETGVQNNSWFAVKIKRWVGVDPQQIQAADEGKYTVGPNKQGSRRLEHALSRERMRDNTGDWNEKENCSSPQQHSSVGSGEMKYKAEFEAVDLDAPTCTDGRYTSLSRDIAEEDIDDPFLTKQPSLGWRKPLSPQPKESPFRPAILNFGLRSRSKTYDAVSPAPQDDTPVKASRFYTTSNAQNETSAGFFGLGISRVWKAVTDFTSSQPHQQMADEEDEESFVARPYRPYSEVMSENDTPYSTRRQPYDYIESGTPIKAQSLNRTGTVLNVKSTNQPWSTSERKMTTADFKEALLASPANKEVQHRFQPLVQQSASPTKQKQAAQSLAPRKSLLLQRAIAANNGGVREGNGDSTAFRDYSDLVACYSTPSDAVFSPETFGVDDGEEEVVASIRALPQAASEGSAWARANKLRPLQIRGAGGGVQRSKTASTASSASAEPASRLGPGLGGKGTMYHSVLKKQPCARQQPEQTSPPSAAKNMYPYTSTQPLRLNKSEMAIPQRGSSSATKPQSSFPTGTVLPSSLRIASREPLTKPYNQHQGFPPFPHPHHPHYRSATSASPPKRTKAVSNRSNRDENKADMEARTVMQKAKNHSTALKTVDHIVWQSYAQHHQHYSS</sequence>
<accession>I2FMR9</accession>
<feature type="compositionally biased region" description="Basic and acidic residues" evidence="1">
    <location>
        <begin position="250"/>
        <end position="262"/>
    </location>
</feature>
<evidence type="ECO:0000256" key="1">
    <source>
        <dbReference type="SAM" id="MobiDB-lite"/>
    </source>
</evidence>
<feature type="region of interest" description="Disordered" evidence="1">
    <location>
        <begin position="743"/>
        <end position="809"/>
    </location>
</feature>
<keyword evidence="2" id="KW-0472">Membrane</keyword>
<reference evidence="3 4" key="1">
    <citation type="journal article" date="2012" name="Plant Cell">
        <title>Genome comparison of barley and maize smut fungi reveals targeted loss of RNA silencing components and species-specific presence of transposable elements.</title>
        <authorList>
            <person name="Laurie J.D."/>
            <person name="Ali S."/>
            <person name="Linning R."/>
            <person name="Mannhaupt G."/>
            <person name="Wong P."/>
            <person name="Gueldener U."/>
            <person name="Muensterkoetter M."/>
            <person name="Moore R."/>
            <person name="Kahmann R."/>
            <person name="Bakkeren G."/>
            <person name="Schirawski J."/>
        </authorList>
    </citation>
    <scope>NUCLEOTIDE SEQUENCE [LARGE SCALE GENOMIC DNA]</scope>
    <source>
        <strain evidence="4">Uh4875-4</strain>
    </source>
</reference>
<feature type="compositionally biased region" description="Low complexity" evidence="1">
    <location>
        <begin position="145"/>
        <end position="158"/>
    </location>
</feature>
<dbReference type="STRING" id="1128400.I2FMR9"/>
<gene>
    <name evidence="3" type="ORF">UHOR_05883</name>
</gene>
<name>I2FMR9_USTHO</name>
<dbReference type="Proteomes" id="UP000006174">
    <property type="component" value="Unassembled WGS sequence"/>
</dbReference>
<organism evidence="3 4">
    <name type="scientific">Ustilago hordei</name>
    <name type="common">Barley covered smut fungus</name>
    <dbReference type="NCBI Taxonomy" id="120017"/>
    <lineage>
        <taxon>Eukaryota</taxon>
        <taxon>Fungi</taxon>
        <taxon>Dikarya</taxon>
        <taxon>Basidiomycota</taxon>
        <taxon>Ustilaginomycotina</taxon>
        <taxon>Ustilaginomycetes</taxon>
        <taxon>Ustilaginales</taxon>
        <taxon>Ustilaginaceae</taxon>
        <taxon>Ustilago</taxon>
    </lineage>
</organism>
<evidence type="ECO:0000313" key="3">
    <source>
        <dbReference type="EMBL" id="CCF48212.1"/>
    </source>
</evidence>
<feature type="compositionally biased region" description="Basic and acidic residues" evidence="1">
    <location>
        <begin position="898"/>
        <end position="909"/>
    </location>
</feature>
<proteinExistence type="predicted"/>
<dbReference type="OMA" id="KSTNQPW"/>
<feature type="region of interest" description="Disordered" evidence="1">
    <location>
        <begin position="448"/>
        <end position="469"/>
    </location>
</feature>
<keyword evidence="4" id="KW-1185">Reference proteome</keyword>
<protein>
    <submittedName>
        <fullName evidence="3">Uncharacterized protein</fullName>
    </submittedName>
</protein>
<feature type="region of interest" description="Disordered" evidence="1">
    <location>
        <begin position="111"/>
        <end position="167"/>
    </location>
</feature>
<feature type="compositionally biased region" description="Low complexity" evidence="1">
    <location>
        <begin position="277"/>
        <end position="288"/>
    </location>
</feature>
<feature type="compositionally biased region" description="Low complexity" evidence="1">
    <location>
        <begin position="756"/>
        <end position="768"/>
    </location>
</feature>
<feature type="compositionally biased region" description="Basic and acidic residues" evidence="1">
    <location>
        <begin position="384"/>
        <end position="394"/>
    </location>
</feature>
<feature type="compositionally biased region" description="Low complexity" evidence="1">
    <location>
        <begin position="119"/>
        <end position="138"/>
    </location>
</feature>
<dbReference type="HOGENOM" id="CLU_296994_0_0_1"/>
<feature type="compositionally biased region" description="Polar residues" evidence="1">
    <location>
        <begin position="828"/>
        <end position="847"/>
    </location>
</feature>
<keyword evidence="2" id="KW-1133">Transmembrane helix</keyword>
<feature type="region of interest" description="Disordered" evidence="1">
    <location>
        <begin position="384"/>
        <end position="406"/>
    </location>
</feature>
<evidence type="ECO:0000256" key="2">
    <source>
        <dbReference type="SAM" id="Phobius"/>
    </source>
</evidence>
<feature type="region of interest" description="Disordered" evidence="1">
    <location>
        <begin position="1"/>
        <end position="44"/>
    </location>
</feature>
<dbReference type="EMBL" id="CAGI01000132">
    <property type="protein sequence ID" value="CCF48212.1"/>
    <property type="molecule type" value="Genomic_DNA"/>
</dbReference>
<dbReference type="eggNOG" id="ENOG502TM7J">
    <property type="taxonomic scope" value="Eukaryota"/>
</dbReference>
<feature type="region of interest" description="Disordered" evidence="1">
    <location>
        <begin position="824"/>
        <end position="909"/>
    </location>
</feature>
<feature type="transmembrane region" description="Helical" evidence="2">
    <location>
        <begin position="177"/>
        <end position="200"/>
    </location>
</feature>
<evidence type="ECO:0000313" key="4">
    <source>
        <dbReference type="Proteomes" id="UP000006174"/>
    </source>
</evidence>
<feature type="compositionally biased region" description="Low complexity" evidence="1">
    <location>
        <begin position="30"/>
        <end position="44"/>
    </location>
</feature>
<comment type="caution">
    <text evidence="3">The sequence shown here is derived from an EMBL/GenBank/DDBJ whole genome shotgun (WGS) entry which is preliminary data.</text>
</comment>